<dbReference type="AlphaFoldDB" id="A0A7T8JZ59"/>
<dbReference type="EMBL" id="CP045898">
    <property type="protein sequence ID" value="QQP39774.1"/>
    <property type="molecule type" value="Genomic_DNA"/>
</dbReference>
<gene>
    <name evidence="1" type="ORF">FKW44_013592</name>
</gene>
<reference evidence="2" key="1">
    <citation type="submission" date="2021-01" db="EMBL/GenBank/DDBJ databases">
        <title>Caligus Genome Assembly.</title>
        <authorList>
            <person name="Gallardo-Escarate C."/>
        </authorList>
    </citation>
    <scope>NUCLEOTIDE SEQUENCE [LARGE SCALE GENOMIC DNA]</scope>
</reference>
<protein>
    <submittedName>
        <fullName evidence="1">Uncharacterized protein</fullName>
    </submittedName>
</protein>
<keyword evidence="2" id="KW-1185">Reference proteome</keyword>
<evidence type="ECO:0000313" key="2">
    <source>
        <dbReference type="Proteomes" id="UP000595437"/>
    </source>
</evidence>
<evidence type="ECO:0000313" key="1">
    <source>
        <dbReference type="EMBL" id="QQP39774.1"/>
    </source>
</evidence>
<dbReference type="Proteomes" id="UP000595437">
    <property type="component" value="Chromosome 9"/>
</dbReference>
<accession>A0A7T8JZ59</accession>
<sequence length="57" mass="6555">MVWENVGIQPQETMDSELIASEIQALEFPKQTAKFDPRIKQLISLERPRLRSSQNVG</sequence>
<name>A0A7T8JZ59_CALRO</name>
<organism evidence="1 2">
    <name type="scientific">Caligus rogercresseyi</name>
    <name type="common">Sea louse</name>
    <dbReference type="NCBI Taxonomy" id="217165"/>
    <lineage>
        <taxon>Eukaryota</taxon>
        <taxon>Metazoa</taxon>
        <taxon>Ecdysozoa</taxon>
        <taxon>Arthropoda</taxon>
        <taxon>Crustacea</taxon>
        <taxon>Multicrustacea</taxon>
        <taxon>Hexanauplia</taxon>
        <taxon>Copepoda</taxon>
        <taxon>Siphonostomatoida</taxon>
        <taxon>Caligidae</taxon>
        <taxon>Caligus</taxon>
    </lineage>
</organism>
<proteinExistence type="predicted"/>